<dbReference type="EMBL" id="CP024785">
    <property type="protein sequence ID" value="AUB35488.1"/>
    <property type="molecule type" value="Genomic_DNA"/>
</dbReference>
<accession>A0A2K8SJ98</accession>
<reference evidence="8 9" key="1">
    <citation type="submission" date="2017-11" db="EMBL/GenBank/DDBJ databases">
        <title>Complete genome of a free-living desiccation-tolerant cyanobacterium and its photosynthetic adaptation to extreme terrestrial habitat.</title>
        <authorList>
            <person name="Shang J."/>
        </authorList>
    </citation>
    <scope>NUCLEOTIDE SEQUENCE [LARGE SCALE GENOMIC DNA]</scope>
    <source>
        <strain evidence="8 9">CCNUN1</strain>
    </source>
</reference>
<feature type="transmembrane region" description="Helical" evidence="7">
    <location>
        <begin position="84"/>
        <end position="101"/>
    </location>
</feature>
<dbReference type="GO" id="GO:0005886">
    <property type="term" value="C:plasma membrane"/>
    <property type="evidence" value="ECO:0007669"/>
    <property type="project" value="UniProtKB-SubCell"/>
</dbReference>
<dbReference type="OrthoDB" id="9775268at2"/>
<keyword evidence="5 7" id="KW-1133">Transmembrane helix</keyword>
<evidence type="ECO:0000256" key="4">
    <source>
        <dbReference type="ARBA" id="ARBA00022692"/>
    </source>
</evidence>
<feature type="transmembrane region" description="Helical" evidence="7">
    <location>
        <begin position="407"/>
        <end position="427"/>
    </location>
</feature>
<dbReference type="SUPFAM" id="SSF103473">
    <property type="entry name" value="MFS general substrate transporter"/>
    <property type="match status" value="1"/>
</dbReference>
<feature type="transmembrane region" description="Helical" evidence="7">
    <location>
        <begin position="16"/>
        <end position="42"/>
    </location>
</feature>
<feature type="transmembrane region" description="Helical" evidence="7">
    <location>
        <begin position="174"/>
        <end position="193"/>
    </location>
</feature>
<feature type="transmembrane region" description="Helical" evidence="7">
    <location>
        <begin position="107"/>
        <end position="135"/>
    </location>
</feature>
<dbReference type="PANTHER" id="PTHR43266">
    <property type="entry name" value="MACROLIDE-EFFLUX PROTEIN"/>
    <property type="match status" value="1"/>
</dbReference>
<dbReference type="KEGG" id="nfl:COO91_01368"/>
<evidence type="ECO:0000256" key="7">
    <source>
        <dbReference type="SAM" id="Phobius"/>
    </source>
</evidence>
<dbReference type="Gene3D" id="1.20.1250.20">
    <property type="entry name" value="MFS general substrate transporter like domains"/>
    <property type="match status" value="1"/>
</dbReference>
<proteinExistence type="predicted"/>
<evidence type="ECO:0000313" key="9">
    <source>
        <dbReference type="Proteomes" id="UP000232003"/>
    </source>
</evidence>
<keyword evidence="4 7" id="KW-0812">Transmembrane</keyword>
<evidence type="ECO:0000256" key="3">
    <source>
        <dbReference type="ARBA" id="ARBA00022475"/>
    </source>
</evidence>
<dbReference type="PANTHER" id="PTHR43266:SF2">
    <property type="entry name" value="MAJOR FACILITATOR SUPERFAMILY (MFS) PROFILE DOMAIN-CONTAINING PROTEIN"/>
    <property type="match status" value="1"/>
</dbReference>
<keyword evidence="9" id="KW-1185">Reference proteome</keyword>
<protein>
    <submittedName>
        <fullName evidence="8">MFS family permease</fullName>
    </submittedName>
</protein>
<feature type="transmembrane region" description="Helical" evidence="7">
    <location>
        <begin position="319"/>
        <end position="342"/>
    </location>
</feature>
<dbReference type="Proteomes" id="UP000232003">
    <property type="component" value="Chromosome"/>
</dbReference>
<sequence length="442" mass="47523">MTKYAAILELRRLQRFVIIWLGQFVSLVGSGLTSFAIDLWVYQQTGSVTQYALIALFNIVPPILVSPVAGAFVDRWDQRRTMMLSDSGAALATLFIALLFFSGHLQVWYICAAISVISVCNVFHNLASTTAITLFVPKKHLGRASGIVQIGESLTELFIPALAGILVLTIHMQGILLIDFVTYFFSLGILLIVKFPKSKTTTTNTIEGYQGIGWLKSDVIYSWNYISAYPGLLGLLLYFAASNFIIGSISILLIPMLLTFVSSATAGSILSIGGIGTLVGSLIMGVWGGPKRRVYGILGFGILLGVCIFLAGLRPSVTLITIATFGGLLCFPLIAGCSQALLLSKVAPNVQGRVFALQEMISSSSLPFAYLFVGPLADYVFEPLLVSGGSLAGSIGRIIGVGAGRGIGLLFIVLGILQIIVTIYSYLYRPLRLIDKQTTVEP</sequence>
<feature type="transmembrane region" description="Helical" evidence="7">
    <location>
        <begin position="294"/>
        <end position="313"/>
    </location>
</feature>
<dbReference type="InterPro" id="IPR036259">
    <property type="entry name" value="MFS_trans_sf"/>
</dbReference>
<organism evidence="8 9">
    <name type="scientific">Nostoc flagelliforme CCNUN1</name>
    <dbReference type="NCBI Taxonomy" id="2038116"/>
    <lineage>
        <taxon>Bacteria</taxon>
        <taxon>Bacillati</taxon>
        <taxon>Cyanobacteriota</taxon>
        <taxon>Cyanophyceae</taxon>
        <taxon>Nostocales</taxon>
        <taxon>Nostocaceae</taxon>
        <taxon>Nostoc</taxon>
    </lineage>
</organism>
<evidence type="ECO:0000256" key="5">
    <source>
        <dbReference type="ARBA" id="ARBA00022989"/>
    </source>
</evidence>
<evidence type="ECO:0000256" key="6">
    <source>
        <dbReference type="ARBA" id="ARBA00023136"/>
    </source>
</evidence>
<comment type="subcellular location">
    <subcellularLocation>
        <location evidence="1">Cell membrane</location>
        <topology evidence="1">Multi-pass membrane protein</topology>
    </subcellularLocation>
</comment>
<evidence type="ECO:0000256" key="2">
    <source>
        <dbReference type="ARBA" id="ARBA00022448"/>
    </source>
</evidence>
<keyword evidence="2" id="KW-0813">Transport</keyword>
<feature type="transmembrane region" description="Helical" evidence="7">
    <location>
        <begin position="235"/>
        <end position="258"/>
    </location>
</feature>
<dbReference type="CDD" id="cd06173">
    <property type="entry name" value="MFS_MefA_like"/>
    <property type="match status" value="1"/>
</dbReference>
<keyword evidence="3" id="KW-1003">Cell membrane</keyword>
<dbReference type="RefSeq" id="WP_100897688.1">
    <property type="nucleotide sequence ID" value="NZ_CAWNNC010000001.1"/>
</dbReference>
<feature type="transmembrane region" description="Helical" evidence="7">
    <location>
        <begin position="147"/>
        <end position="168"/>
    </location>
</feature>
<feature type="transmembrane region" description="Helical" evidence="7">
    <location>
        <begin position="48"/>
        <end position="72"/>
    </location>
</feature>
<feature type="transmembrane region" description="Helical" evidence="7">
    <location>
        <begin position="264"/>
        <end position="287"/>
    </location>
</feature>
<keyword evidence="6 7" id="KW-0472">Membrane</keyword>
<name>A0A2K8SJ98_9NOSO</name>
<evidence type="ECO:0000313" key="8">
    <source>
        <dbReference type="EMBL" id="AUB35488.1"/>
    </source>
</evidence>
<dbReference type="GO" id="GO:0022857">
    <property type="term" value="F:transmembrane transporter activity"/>
    <property type="evidence" value="ECO:0007669"/>
    <property type="project" value="InterPro"/>
</dbReference>
<dbReference type="Pfam" id="PF07690">
    <property type="entry name" value="MFS_1"/>
    <property type="match status" value="1"/>
</dbReference>
<gene>
    <name evidence="8" type="ORF">COO91_01368</name>
</gene>
<evidence type="ECO:0000256" key="1">
    <source>
        <dbReference type="ARBA" id="ARBA00004651"/>
    </source>
</evidence>
<dbReference type="InterPro" id="IPR011701">
    <property type="entry name" value="MFS"/>
</dbReference>
<dbReference type="AlphaFoldDB" id="A0A2K8SJ98"/>